<evidence type="ECO:0000313" key="2">
    <source>
        <dbReference type="EMBL" id="SVB36613.1"/>
    </source>
</evidence>
<sequence>MVDSSQTGIEQHPTIMTLEEVAKYLRVHKSTVYRMAREGSIPSSKVANQWRFRKARIDE</sequence>
<dbReference type="GO" id="GO:0003677">
    <property type="term" value="F:DNA binding"/>
    <property type="evidence" value="ECO:0007669"/>
    <property type="project" value="InterPro"/>
</dbReference>
<protein>
    <recommendedName>
        <fullName evidence="1">Helix-turn-helix domain-containing protein</fullName>
    </recommendedName>
</protein>
<name>A0A382DG78_9ZZZZ</name>
<dbReference type="InterPro" id="IPR010093">
    <property type="entry name" value="SinI_DNA-bd"/>
</dbReference>
<organism evidence="2">
    <name type="scientific">marine metagenome</name>
    <dbReference type="NCBI Taxonomy" id="408172"/>
    <lineage>
        <taxon>unclassified sequences</taxon>
        <taxon>metagenomes</taxon>
        <taxon>ecological metagenomes</taxon>
    </lineage>
</organism>
<accession>A0A382DG78</accession>
<evidence type="ECO:0000259" key="1">
    <source>
        <dbReference type="Pfam" id="PF12728"/>
    </source>
</evidence>
<gene>
    <name evidence="2" type="ORF">METZ01_LOCUS189467</name>
</gene>
<dbReference type="SUPFAM" id="SSF46955">
    <property type="entry name" value="Putative DNA-binding domain"/>
    <property type="match status" value="1"/>
</dbReference>
<dbReference type="InterPro" id="IPR009061">
    <property type="entry name" value="DNA-bd_dom_put_sf"/>
</dbReference>
<dbReference type="AlphaFoldDB" id="A0A382DG78"/>
<dbReference type="NCBIfam" id="TIGR01764">
    <property type="entry name" value="excise"/>
    <property type="match status" value="1"/>
</dbReference>
<dbReference type="InterPro" id="IPR041657">
    <property type="entry name" value="HTH_17"/>
</dbReference>
<dbReference type="Pfam" id="PF12728">
    <property type="entry name" value="HTH_17"/>
    <property type="match status" value="1"/>
</dbReference>
<reference evidence="2" key="1">
    <citation type="submission" date="2018-05" db="EMBL/GenBank/DDBJ databases">
        <authorList>
            <person name="Lanie J.A."/>
            <person name="Ng W.-L."/>
            <person name="Kazmierczak K.M."/>
            <person name="Andrzejewski T.M."/>
            <person name="Davidsen T.M."/>
            <person name="Wayne K.J."/>
            <person name="Tettelin H."/>
            <person name="Glass J.I."/>
            <person name="Rusch D."/>
            <person name="Podicherti R."/>
            <person name="Tsui H.-C.T."/>
            <person name="Winkler M.E."/>
        </authorList>
    </citation>
    <scope>NUCLEOTIDE SEQUENCE</scope>
</reference>
<feature type="domain" description="Helix-turn-helix" evidence="1">
    <location>
        <begin position="16"/>
        <end position="59"/>
    </location>
</feature>
<feature type="non-terminal residue" evidence="2">
    <location>
        <position position="59"/>
    </location>
</feature>
<proteinExistence type="predicted"/>
<dbReference type="EMBL" id="UINC01038909">
    <property type="protein sequence ID" value="SVB36613.1"/>
    <property type="molecule type" value="Genomic_DNA"/>
</dbReference>
<dbReference type="Gene3D" id="1.10.1660.10">
    <property type="match status" value="1"/>
</dbReference>